<keyword evidence="2" id="KW-1185">Reference proteome</keyword>
<proteinExistence type="predicted"/>
<name>A0A401IS71_9LACO</name>
<evidence type="ECO:0000313" key="2">
    <source>
        <dbReference type="Proteomes" id="UP000286848"/>
    </source>
</evidence>
<comment type="caution">
    <text evidence="1">The sequence shown here is derived from an EMBL/GenBank/DDBJ whole genome shotgun (WGS) entry which is preliminary data.</text>
</comment>
<gene>
    <name evidence="1" type="ORF">LFYK43_08370</name>
</gene>
<dbReference type="AlphaFoldDB" id="A0A401IS71"/>
<evidence type="ECO:0000313" key="1">
    <source>
        <dbReference type="EMBL" id="GBG94378.1"/>
    </source>
</evidence>
<organism evidence="1 2">
    <name type="scientific">Ligilactobacillus salitolerans</name>
    <dbReference type="NCBI Taxonomy" id="1808352"/>
    <lineage>
        <taxon>Bacteria</taxon>
        <taxon>Bacillati</taxon>
        <taxon>Bacillota</taxon>
        <taxon>Bacilli</taxon>
        <taxon>Lactobacillales</taxon>
        <taxon>Lactobacillaceae</taxon>
        <taxon>Ligilactobacillus</taxon>
    </lineage>
</organism>
<reference evidence="1 2" key="1">
    <citation type="journal article" date="2019" name="Int. J. Syst. Evol. Microbiol.">
        <title>Lactobacillus salitolerans sp. nov., a novel lactic acid bacterium isolated from spent mushroom substrates.</title>
        <authorList>
            <person name="Tohno M."/>
            <person name="Tanizawa Y."/>
            <person name="Kojima Y."/>
            <person name="Sakamoto M."/>
            <person name="Nakamura Y."/>
            <person name="Ohkuma M."/>
            <person name="Kobayashi H."/>
        </authorList>
    </citation>
    <scope>NUCLEOTIDE SEQUENCE [LARGE SCALE GENOMIC DNA]</scope>
    <source>
        <strain evidence="1 2">YK43</strain>
    </source>
</reference>
<sequence length="45" mass="5539">METPYQVSDLLGRFFIVVDFYKFTLFYYQKEDVDDERKSSRYGLE</sequence>
<dbReference type="Proteomes" id="UP000286848">
    <property type="component" value="Unassembled WGS sequence"/>
</dbReference>
<accession>A0A401IS71</accession>
<dbReference type="EMBL" id="BFFP01000010">
    <property type="protein sequence ID" value="GBG94378.1"/>
    <property type="molecule type" value="Genomic_DNA"/>
</dbReference>
<protein>
    <submittedName>
        <fullName evidence="1">Uncharacterized protein</fullName>
    </submittedName>
</protein>